<accession>A0A0A9EQ75</accession>
<proteinExistence type="predicted"/>
<reference evidence="2" key="2">
    <citation type="journal article" date="2015" name="Data Brief">
        <title>Shoot transcriptome of the giant reed, Arundo donax.</title>
        <authorList>
            <person name="Barrero R.A."/>
            <person name="Guerrero F.D."/>
            <person name="Moolhuijzen P."/>
            <person name="Goolsby J.A."/>
            <person name="Tidwell J."/>
            <person name="Bellgard S.E."/>
            <person name="Bellgard M.I."/>
        </authorList>
    </citation>
    <scope>NUCLEOTIDE SEQUENCE</scope>
    <source>
        <tissue evidence="2">Shoot tissue taken approximately 20 cm above the soil surface</tissue>
    </source>
</reference>
<sequence>MRKSSSSSLLETTDCTKAMPKKLRR</sequence>
<evidence type="ECO:0000313" key="2">
    <source>
        <dbReference type="EMBL" id="JAE00031.1"/>
    </source>
</evidence>
<dbReference type="AlphaFoldDB" id="A0A0A9EQ75"/>
<feature type="compositionally biased region" description="Polar residues" evidence="1">
    <location>
        <begin position="1"/>
        <end position="15"/>
    </location>
</feature>
<protein>
    <submittedName>
        <fullName evidence="2">Uncharacterized protein</fullName>
    </submittedName>
</protein>
<organism evidence="2">
    <name type="scientific">Arundo donax</name>
    <name type="common">Giant reed</name>
    <name type="synonym">Donax arundinaceus</name>
    <dbReference type="NCBI Taxonomy" id="35708"/>
    <lineage>
        <taxon>Eukaryota</taxon>
        <taxon>Viridiplantae</taxon>
        <taxon>Streptophyta</taxon>
        <taxon>Embryophyta</taxon>
        <taxon>Tracheophyta</taxon>
        <taxon>Spermatophyta</taxon>
        <taxon>Magnoliopsida</taxon>
        <taxon>Liliopsida</taxon>
        <taxon>Poales</taxon>
        <taxon>Poaceae</taxon>
        <taxon>PACMAD clade</taxon>
        <taxon>Arundinoideae</taxon>
        <taxon>Arundineae</taxon>
        <taxon>Arundo</taxon>
    </lineage>
</organism>
<feature type="region of interest" description="Disordered" evidence="1">
    <location>
        <begin position="1"/>
        <end position="25"/>
    </location>
</feature>
<evidence type="ECO:0000256" key="1">
    <source>
        <dbReference type="SAM" id="MobiDB-lite"/>
    </source>
</evidence>
<name>A0A0A9EQ75_ARUDO</name>
<dbReference type="EMBL" id="GBRH01197865">
    <property type="protein sequence ID" value="JAE00031.1"/>
    <property type="molecule type" value="Transcribed_RNA"/>
</dbReference>
<reference evidence="2" key="1">
    <citation type="submission" date="2014-09" db="EMBL/GenBank/DDBJ databases">
        <authorList>
            <person name="Magalhaes I.L.F."/>
            <person name="Oliveira U."/>
            <person name="Santos F.R."/>
            <person name="Vidigal T.H.D.A."/>
            <person name="Brescovit A.D."/>
            <person name="Santos A.J."/>
        </authorList>
    </citation>
    <scope>NUCLEOTIDE SEQUENCE</scope>
    <source>
        <tissue evidence="2">Shoot tissue taken approximately 20 cm above the soil surface</tissue>
    </source>
</reference>